<dbReference type="InterPro" id="IPR023393">
    <property type="entry name" value="START-like_dom_sf"/>
</dbReference>
<evidence type="ECO:0000313" key="2">
    <source>
        <dbReference type="Proteomes" id="UP000236447"/>
    </source>
</evidence>
<name>A0A2I7KG27_9RHOB</name>
<dbReference type="AlphaFoldDB" id="A0A2I7KG27"/>
<reference evidence="1 2" key="2">
    <citation type="journal article" date="2017" name="Genome Biol. Evol.">
        <title>Trajectories and Drivers of Genome Evolution in Surface-Associated Marine Phaeobacter.</title>
        <authorList>
            <person name="Freese H.M."/>
            <person name="Sikorski J."/>
            <person name="Bunk B."/>
            <person name="Scheuner C."/>
            <person name="Meier-Kolthoff J.P."/>
            <person name="Sproer C."/>
            <person name="Gram L."/>
            <person name="Overmann J."/>
        </authorList>
    </citation>
    <scope>NUCLEOTIDE SEQUENCE [LARGE SCALE GENOMIC DNA]</scope>
    <source>
        <strain evidence="1 2">P88</strain>
        <plasmid evidence="2">pp88_c</plasmid>
    </source>
</reference>
<sequence>MEVYEQRVISGNIEGVWRIATDVNSWPEWDPHEEAGEIFGPFKEGTHAYSKPRGGPGANWTLTEVTENQSWSLINPMRIGTLKVENRYTSLPDSQVLCEKTMQVSGWVLVSLFKLHFEAETRKDMQATWVALEERLTNQKAKSVGLVSEVDVN</sequence>
<dbReference type="RefSeq" id="WP_102884582.1">
    <property type="nucleotide sequence ID" value="NZ_CP010728.1"/>
</dbReference>
<dbReference type="Proteomes" id="UP000236447">
    <property type="component" value="Plasmid pP88_c"/>
</dbReference>
<dbReference type="Gene3D" id="3.30.530.20">
    <property type="match status" value="1"/>
</dbReference>
<gene>
    <name evidence="1" type="ORF">PhaeoP88_04212</name>
</gene>
<keyword evidence="1" id="KW-0614">Plasmid</keyword>
<dbReference type="SUPFAM" id="SSF55961">
    <property type="entry name" value="Bet v1-like"/>
    <property type="match status" value="1"/>
</dbReference>
<accession>A0A2I7KG27</accession>
<protein>
    <submittedName>
        <fullName evidence="1">Polyketide cyclase / dehydrase and lipid transport</fullName>
    </submittedName>
</protein>
<dbReference type="EMBL" id="CP010728">
    <property type="protein sequence ID" value="AUR01524.1"/>
    <property type="molecule type" value="Genomic_DNA"/>
</dbReference>
<reference evidence="1 2" key="1">
    <citation type="journal article" date="2017" name="Front. Microbiol.">
        <title>Phaeobacter piscinae sp. nov., a species of the Roseobacter group and potential aquaculture probiont.</title>
        <authorList>
            <person name="Sonnenschein E.C."/>
            <person name="Phippen C.B.W."/>
            <person name="Nielsen K.F."/>
            <person name="Mateiu R.V."/>
            <person name="Melchiorsen J."/>
            <person name="Gram L."/>
            <person name="Overmann J."/>
            <person name="Freese H.M."/>
        </authorList>
    </citation>
    <scope>NUCLEOTIDE SEQUENCE [LARGE SCALE GENOMIC DNA]</scope>
    <source>
        <strain evidence="1 2">P88</strain>
        <plasmid evidence="2">pp88_c</plasmid>
    </source>
</reference>
<organism evidence="1 2">
    <name type="scientific">Phaeobacter inhibens</name>
    <dbReference type="NCBI Taxonomy" id="221822"/>
    <lineage>
        <taxon>Bacteria</taxon>
        <taxon>Pseudomonadati</taxon>
        <taxon>Pseudomonadota</taxon>
        <taxon>Alphaproteobacteria</taxon>
        <taxon>Rhodobacterales</taxon>
        <taxon>Roseobacteraceae</taxon>
        <taxon>Phaeobacter</taxon>
    </lineage>
</organism>
<geneLocation type="plasmid" evidence="2">
    <name>pp88_c</name>
</geneLocation>
<evidence type="ECO:0000313" key="1">
    <source>
        <dbReference type="EMBL" id="AUR01524.1"/>
    </source>
</evidence>
<proteinExistence type="predicted"/>